<comment type="caution">
    <text evidence="1">The sequence shown here is derived from an EMBL/GenBank/DDBJ whole genome shotgun (WGS) entry which is preliminary data.</text>
</comment>
<accession>A0AAW1HF05</accession>
<name>A0AAW1HF05_POPJA</name>
<sequence>MEKTNAAEEFEDDRETDLAWDEFTKLVAARRKKDEQAYYPAVYQPVRDEDIINNLMYGQYSRQLGDFAKLEGLKQAEKRRL</sequence>
<evidence type="ECO:0000313" key="1">
    <source>
        <dbReference type="EMBL" id="KAK9674636.1"/>
    </source>
</evidence>
<evidence type="ECO:0000313" key="2">
    <source>
        <dbReference type="Proteomes" id="UP001458880"/>
    </source>
</evidence>
<dbReference type="Proteomes" id="UP001458880">
    <property type="component" value="Unassembled WGS sequence"/>
</dbReference>
<dbReference type="AlphaFoldDB" id="A0AAW1HF05"/>
<keyword evidence="2" id="KW-1185">Reference proteome</keyword>
<dbReference type="EMBL" id="JASPKY010001723">
    <property type="protein sequence ID" value="KAK9674636.1"/>
    <property type="molecule type" value="Genomic_DNA"/>
</dbReference>
<gene>
    <name evidence="1" type="ORF">QE152_g40968</name>
</gene>
<reference evidence="1 2" key="1">
    <citation type="journal article" date="2024" name="BMC Genomics">
        <title>De novo assembly and annotation of Popillia japonica's genome with initial clues to its potential as an invasive pest.</title>
        <authorList>
            <person name="Cucini C."/>
            <person name="Boschi S."/>
            <person name="Funari R."/>
            <person name="Cardaioli E."/>
            <person name="Iannotti N."/>
            <person name="Marturano G."/>
            <person name="Paoli F."/>
            <person name="Bruttini M."/>
            <person name="Carapelli A."/>
            <person name="Frati F."/>
            <person name="Nardi F."/>
        </authorList>
    </citation>
    <scope>NUCLEOTIDE SEQUENCE [LARGE SCALE GENOMIC DNA]</scope>
    <source>
        <strain evidence="1">DMR45628</strain>
    </source>
</reference>
<protein>
    <submittedName>
        <fullName evidence="1">Uncharacterized protein</fullName>
    </submittedName>
</protein>
<organism evidence="1 2">
    <name type="scientific">Popillia japonica</name>
    <name type="common">Japanese beetle</name>
    <dbReference type="NCBI Taxonomy" id="7064"/>
    <lineage>
        <taxon>Eukaryota</taxon>
        <taxon>Metazoa</taxon>
        <taxon>Ecdysozoa</taxon>
        <taxon>Arthropoda</taxon>
        <taxon>Hexapoda</taxon>
        <taxon>Insecta</taxon>
        <taxon>Pterygota</taxon>
        <taxon>Neoptera</taxon>
        <taxon>Endopterygota</taxon>
        <taxon>Coleoptera</taxon>
        <taxon>Polyphaga</taxon>
        <taxon>Scarabaeiformia</taxon>
        <taxon>Scarabaeidae</taxon>
        <taxon>Rutelinae</taxon>
        <taxon>Popillia</taxon>
    </lineage>
</organism>
<proteinExistence type="predicted"/>
<feature type="non-terminal residue" evidence="1">
    <location>
        <position position="81"/>
    </location>
</feature>